<evidence type="ECO:0000256" key="2">
    <source>
        <dbReference type="ARBA" id="ARBA00022857"/>
    </source>
</evidence>
<dbReference type="GO" id="GO:0016491">
    <property type="term" value="F:oxidoreductase activity"/>
    <property type="evidence" value="ECO:0007669"/>
    <property type="project" value="UniProtKB-KW"/>
</dbReference>
<dbReference type="PROSITE" id="PS00061">
    <property type="entry name" value="ADH_SHORT"/>
    <property type="match status" value="1"/>
</dbReference>
<comment type="caution">
    <text evidence="4">The sequence shown here is derived from an EMBL/GenBank/DDBJ whole genome shotgun (WGS) entry which is preliminary data.</text>
</comment>
<comment type="similarity">
    <text evidence="1">Belongs to the short-chain dehydrogenases/reductases (SDR) family.</text>
</comment>
<evidence type="ECO:0000313" key="4">
    <source>
        <dbReference type="EMBL" id="KAJ4245535.1"/>
    </source>
</evidence>
<dbReference type="Proteomes" id="UP001152049">
    <property type="component" value="Unassembled WGS sequence"/>
</dbReference>
<accession>A0A9W8V775</accession>
<dbReference type="PRINTS" id="PR00081">
    <property type="entry name" value="GDHRDH"/>
</dbReference>
<evidence type="ECO:0000256" key="3">
    <source>
        <dbReference type="ARBA" id="ARBA00023002"/>
    </source>
</evidence>
<keyword evidence="5" id="KW-1185">Reference proteome</keyword>
<keyword evidence="3" id="KW-0560">Oxidoreductase</keyword>
<sequence>METSPETFKITKLFGVTGIVAVVTGGGTAQTLANNGASKVFILGRRLEKLQETAETSPYNNIIPIQADVTSKDDLDKAVSQITEQVGYVNLLVCNAGVAGPHLYGLSENPTLTQLRDYVWENWTPEAFTQPNDLHVTSALFSTIAFLDLLDKGNSKGNLPGISSQVIVNASISSFLRASPGLFAYATSKAAANHLMKVLSTFLSPHQIRVNALNPGNFHTDMTHMAIGKFPTFTPETIPAGRLGTPEDIAGVILFLCSRAGSYVNGLSLVVDGGLLTQIPATY</sequence>
<dbReference type="InterPro" id="IPR036291">
    <property type="entry name" value="NAD(P)-bd_dom_sf"/>
</dbReference>
<dbReference type="InterPro" id="IPR002347">
    <property type="entry name" value="SDR_fam"/>
</dbReference>
<dbReference type="SUPFAM" id="SSF51735">
    <property type="entry name" value="NAD(P)-binding Rossmann-fold domains"/>
    <property type="match status" value="1"/>
</dbReference>
<dbReference type="EMBL" id="JAOQAZ010000046">
    <property type="protein sequence ID" value="KAJ4245535.1"/>
    <property type="molecule type" value="Genomic_DNA"/>
</dbReference>
<dbReference type="Pfam" id="PF13561">
    <property type="entry name" value="adh_short_C2"/>
    <property type="match status" value="1"/>
</dbReference>
<dbReference type="OrthoDB" id="2962696at2759"/>
<proteinExistence type="inferred from homology"/>
<dbReference type="AlphaFoldDB" id="A0A9W8V775"/>
<dbReference type="InterPro" id="IPR052178">
    <property type="entry name" value="Sec_Metab_Biosynth_SDR"/>
</dbReference>
<evidence type="ECO:0000313" key="5">
    <source>
        <dbReference type="Proteomes" id="UP001152049"/>
    </source>
</evidence>
<evidence type="ECO:0000256" key="1">
    <source>
        <dbReference type="ARBA" id="ARBA00006484"/>
    </source>
</evidence>
<reference evidence="4" key="1">
    <citation type="submission" date="2022-09" db="EMBL/GenBank/DDBJ databases">
        <title>Fusarium specimens isolated from Avocado Roots.</title>
        <authorList>
            <person name="Stajich J."/>
            <person name="Roper C."/>
            <person name="Heimlech-Rivalta G."/>
        </authorList>
    </citation>
    <scope>NUCLEOTIDE SEQUENCE</scope>
    <source>
        <strain evidence="4">CF00136</strain>
    </source>
</reference>
<dbReference type="PANTHER" id="PTHR43618">
    <property type="entry name" value="7-ALPHA-HYDROXYSTEROID DEHYDROGENASE"/>
    <property type="match status" value="1"/>
</dbReference>
<organism evidence="4 5">
    <name type="scientific">Fusarium torreyae</name>
    <dbReference type="NCBI Taxonomy" id="1237075"/>
    <lineage>
        <taxon>Eukaryota</taxon>
        <taxon>Fungi</taxon>
        <taxon>Dikarya</taxon>
        <taxon>Ascomycota</taxon>
        <taxon>Pezizomycotina</taxon>
        <taxon>Sordariomycetes</taxon>
        <taxon>Hypocreomycetidae</taxon>
        <taxon>Hypocreales</taxon>
        <taxon>Nectriaceae</taxon>
        <taxon>Fusarium</taxon>
    </lineage>
</organism>
<dbReference type="InterPro" id="IPR020904">
    <property type="entry name" value="Sc_DH/Rdtase_CS"/>
</dbReference>
<protein>
    <submittedName>
        <fullName evidence="4">Uncharacterized protein</fullName>
    </submittedName>
</protein>
<dbReference type="Gene3D" id="3.40.50.720">
    <property type="entry name" value="NAD(P)-binding Rossmann-like Domain"/>
    <property type="match status" value="1"/>
</dbReference>
<dbReference type="PANTHER" id="PTHR43618:SF18">
    <property type="entry name" value="SHORT CHAIN DEHYDROGENASE_REDUCTASE FAMILY (AFU_ORTHOLOGUE AFUA_5G12480)"/>
    <property type="match status" value="1"/>
</dbReference>
<name>A0A9W8V775_9HYPO</name>
<keyword evidence="2" id="KW-0521">NADP</keyword>
<gene>
    <name evidence="4" type="ORF">NW762_014044</name>
</gene>
<dbReference type="CDD" id="cd05233">
    <property type="entry name" value="SDR_c"/>
    <property type="match status" value="1"/>
</dbReference>